<dbReference type="PANTHER" id="PTHR43712">
    <property type="entry name" value="PUTATIVE (AFU_ORTHOLOGUE AFUA_4G14580)-RELATED"/>
    <property type="match status" value="1"/>
</dbReference>
<dbReference type="EMBL" id="QGMJ01000049">
    <property type="protein sequence ID" value="TVY44025.1"/>
    <property type="molecule type" value="Genomic_DNA"/>
</dbReference>
<accession>A0A8H8RZ40</accession>
<dbReference type="GO" id="GO:0032259">
    <property type="term" value="P:methylation"/>
    <property type="evidence" value="ECO:0007669"/>
    <property type="project" value="UniProtKB-KW"/>
</dbReference>
<dbReference type="SUPFAM" id="SSF53335">
    <property type="entry name" value="S-adenosyl-L-methionine-dependent methyltransferases"/>
    <property type="match status" value="1"/>
</dbReference>
<dbReference type="GO" id="GO:0008168">
    <property type="term" value="F:methyltransferase activity"/>
    <property type="evidence" value="ECO:0007669"/>
    <property type="project" value="UniProtKB-KW"/>
</dbReference>
<proteinExistence type="predicted"/>
<dbReference type="Gene3D" id="1.10.10.10">
    <property type="entry name" value="Winged helix-like DNA-binding domain superfamily/Winged helix DNA-binding domain"/>
    <property type="match status" value="1"/>
</dbReference>
<keyword evidence="2" id="KW-1185">Reference proteome</keyword>
<comment type="caution">
    <text evidence="1">The sequence shown here is derived from an EMBL/GenBank/DDBJ whole genome shotgun (WGS) entry which is preliminary data.</text>
</comment>
<gene>
    <name evidence="1" type="primary">bik3_0</name>
    <name evidence="1" type="ORF">LSUB1_G002123</name>
</gene>
<dbReference type="InterPro" id="IPR036390">
    <property type="entry name" value="WH_DNA-bd_sf"/>
</dbReference>
<keyword evidence="1" id="KW-0489">Methyltransferase</keyword>
<organism evidence="1 2">
    <name type="scientific">Lachnellula subtilissima</name>
    <dbReference type="NCBI Taxonomy" id="602034"/>
    <lineage>
        <taxon>Eukaryota</taxon>
        <taxon>Fungi</taxon>
        <taxon>Dikarya</taxon>
        <taxon>Ascomycota</taxon>
        <taxon>Pezizomycotina</taxon>
        <taxon>Leotiomycetes</taxon>
        <taxon>Helotiales</taxon>
        <taxon>Lachnaceae</taxon>
        <taxon>Lachnellula</taxon>
    </lineage>
</organism>
<dbReference type="OrthoDB" id="1606438at2759"/>
<evidence type="ECO:0000313" key="2">
    <source>
        <dbReference type="Proteomes" id="UP000462212"/>
    </source>
</evidence>
<dbReference type="AlphaFoldDB" id="A0A8H8RZ40"/>
<name>A0A8H8RZ40_9HELO</name>
<dbReference type="InterPro" id="IPR029063">
    <property type="entry name" value="SAM-dependent_MTases_sf"/>
</dbReference>
<sequence>MVQTSRIVELSATIYEETTKVDAFLAANSLPTPSFDISCPPKPSLPLDIQASRDAVLEATDELTALILGPVESLIPPISVTALQRFKFSNSFPPGESSNLAKIAKACSIPESSCRHLLRHAMAFYIFSEPSPGVVAHTASSKALAEIPPGGSFIGFVAEEMLPASTRLIDAMQKWRGSESNVTGFALIYTTEVPMMQVISADSRRAQLMGNAMSFLHSRPGENVRYLVENFPWSGTGLLVDIGGAKGTVGMAIARYATKIKVVVSRKSSKAPKLRLFLSCF</sequence>
<keyword evidence="1" id="KW-0808">Transferase</keyword>
<protein>
    <submittedName>
        <fullName evidence="1">O-methyltransferase</fullName>
    </submittedName>
</protein>
<reference evidence="1 2" key="1">
    <citation type="submission" date="2018-05" db="EMBL/GenBank/DDBJ databases">
        <title>Genome sequencing and assembly of the regulated plant pathogen Lachnellula willkommii and related sister species for the development of diagnostic species identification markers.</title>
        <authorList>
            <person name="Giroux E."/>
            <person name="Bilodeau G."/>
        </authorList>
    </citation>
    <scope>NUCLEOTIDE SEQUENCE [LARGE SCALE GENOMIC DNA]</scope>
    <source>
        <strain evidence="1 2">CBS 197.66</strain>
    </source>
</reference>
<dbReference type="PANTHER" id="PTHR43712:SF12">
    <property type="entry name" value="STERIGMATOCYSTIN 8-O-METHYLTRANSFERASE"/>
    <property type="match status" value="1"/>
</dbReference>
<dbReference type="Gene3D" id="3.40.50.150">
    <property type="entry name" value="Vaccinia Virus protein VP39"/>
    <property type="match status" value="1"/>
</dbReference>
<dbReference type="InterPro" id="IPR036388">
    <property type="entry name" value="WH-like_DNA-bd_sf"/>
</dbReference>
<evidence type="ECO:0000313" key="1">
    <source>
        <dbReference type="EMBL" id="TVY44025.1"/>
    </source>
</evidence>
<dbReference type="Proteomes" id="UP000462212">
    <property type="component" value="Unassembled WGS sequence"/>
</dbReference>
<dbReference type="SUPFAM" id="SSF46785">
    <property type="entry name" value="Winged helix' DNA-binding domain"/>
    <property type="match status" value="1"/>
</dbReference>